<dbReference type="FunCoup" id="A0A1Y2EEL5">
    <property type="interactions" value="1186"/>
</dbReference>
<keyword evidence="6" id="KW-0540">Nuclease</keyword>
<keyword evidence="10" id="KW-0862">Zinc</keyword>
<evidence type="ECO:0000259" key="12">
    <source>
        <dbReference type="SMART" id="SM00849"/>
    </source>
</evidence>
<evidence type="ECO:0000256" key="2">
    <source>
        <dbReference type="ARBA" id="ARBA00001947"/>
    </source>
</evidence>
<dbReference type="GeneID" id="63771465"/>
<comment type="cofactor">
    <cofactor evidence="2">
        <name>Zn(2+)</name>
        <dbReference type="ChEBI" id="CHEBI:29105"/>
    </cofactor>
</comment>
<organism evidence="13 14">
    <name type="scientific">Pseudomassariella vexata</name>
    <dbReference type="NCBI Taxonomy" id="1141098"/>
    <lineage>
        <taxon>Eukaryota</taxon>
        <taxon>Fungi</taxon>
        <taxon>Dikarya</taxon>
        <taxon>Ascomycota</taxon>
        <taxon>Pezizomycotina</taxon>
        <taxon>Sordariomycetes</taxon>
        <taxon>Xylariomycetidae</taxon>
        <taxon>Amphisphaeriales</taxon>
        <taxon>Pseudomassariaceae</taxon>
        <taxon>Pseudomassariella</taxon>
    </lineage>
</organism>
<evidence type="ECO:0000313" key="14">
    <source>
        <dbReference type="Proteomes" id="UP000193689"/>
    </source>
</evidence>
<dbReference type="OrthoDB" id="527344at2759"/>
<dbReference type="Proteomes" id="UP000193689">
    <property type="component" value="Unassembled WGS sequence"/>
</dbReference>
<comment type="caution">
    <text evidence="13">The sequence shown here is derived from an EMBL/GenBank/DDBJ whole genome shotgun (WGS) entry which is preliminary data.</text>
</comment>
<dbReference type="GO" id="GO:1990180">
    <property type="term" value="P:mitochondrial tRNA 3'-end processing"/>
    <property type="evidence" value="ECO:0007669"/>
    <property type="project" value="TreeGrafter"/>
</dbReference>
<name>A0A1Y2EEL5_9PEZI</name>
<keyword evidence="7" id="KW-0479">Metal-binding</keyword>
<evidence type="ECO:0000256" key="6">
    <source>
        <dbReference type="ARBA" id="ARBA00022722"/>
    </source>
</evidence>
<dbReference type="EMBL" id="MCFJ01000002">
    <property type="protein sequence ID" value="ORY70023.1"/>
    <property type="molecule type" value="Genomic_DNA"/>
</dbReference>
<feature type="domain" description="Metallo-beta-lactamase" evidence="12">
    <location>
        <begin position="549"/>
        <end position="752"/>
    </location>
</feature>
<accession>A0A1Y2EEL5</accession>
<dbReference type="InterPro" id="IPR027794">
    <property type="entry name" value="tRNase_Z_dom"/>
</dbReference>
<sequence length="836" mass="93993">MLNWVQLVTTPTDDTPGTCLLLHYDDQRYIFGGLAEGTQRAMVQRKIGLNRAEEMFLTGIVNWRNAGGLMGMILTLADIVSSQKEATKTLNEERKQKGRKAIQDVAISKLSIHGGKNLSHFLATARRFIFRKGLPLLPHEVREDPRTGTKGSNEPDFKDHNIKVWYMPVESAAESTTPIQRKRSHDEISGPNGQNDHDTEVVERIVTQMFDSNWNMDALIETTLHQVQLPAKVFVRGDNGHIQVYEGLLPGEADDVPDIPVLVREPWPAAKVQSLPRTEPSRQSMCYIVKNHDRRGKFKPEAAQALNVAKRDYSKLTKGASITTEDGRTVTPEMVLEDNVIGKGFAIVDVPDDSFVEPLVSRTEWSNNDIMEGITVIFWTLGPGVVKDSRIQDFMKTHETLRHIVCSEDTSPNMIALESVATQAWKLRGLDRDRFPVPSYNNALSLSGESTTCVSDLYEVGRTGKMIQFSPNYLHQDDKIVPFPDLPKLATTESDPRVWLKAQKLSQHARDQIEEAAQWIDDVTSDIPNRDAEIITLGTGSALPSKYRNVSATLVKIPGVGNYLFDAGENTLGQMRRTLNNEFPEVVRNLKAIWISHLHADHHLGTAGVIKAWHEETSKTNPSARLHVASHQHMIDWLREYADVEDFGFDRLAYTSFRNWDRSDRLKIAEPKIFSREETARCGLERIDACFVQHCNGAMATVFTWPSGLKIAYSGDCRPSDGFVQIGQGATVLIHESTFDDELKGDAIAKKHSTMSEAIGIGRRMGARNILLTHFSQRYQQIPIIEEDTADKEEAKKQAVTLVAFDYMRIKIGEFRKARAFLPAIQKLFEDSNTVN</sequence>
<dbReference type="CDD" id="cd07718">
    <property type="entry name" value="RNaseZ_ELAC1_ELAC2-C-term-like_MBL-fold"/>
    <property type="match status" value="1"/>
</dbReference>
<evidence type="ECO:0000256" key="8">
    <source>
        <dbReference type="ARBA" id="ARBA00022759"/>
    </source>
</evidence>
<dbReference type="InterPro" id="IPR001279">
    <property type="entry name" value="Metallo-B-lactamas"/>
</dbReference>
<dbReference type="Gene3D" id="3.60.15.10">
    <property type="entry name" value="Ribonuclease Z/Hydroxyacylglutathione hydrolase-like"/>
    <property type="match status" value="2"/>
</dbReference>
<dbReference type="AlphaFoldDB" id="A0A1Y2EEL5"/>
<evidence type="ECO:0000256" key="1">
    <source>
        <dbReference type="ARBA" id="ARBA00000402"/>
    </source>
</evidence>
<gene>
    <name evidence="13" type="ORF">BCR38DRAFT_333730</name>
</gene>
<evidence type="ECO:0000256" key="4">
    <source>
        <dbReference type="ARBA" id="ARBA00012477"/>
    </source>
</evidence>
<evidence type="ECO:0000256" key="5">
    <source>
        <dbReference type="ARBA" id="ARBA00022694"/>
    </source>
</evidence>
<dbReference type="Pfam" id="PF13691">
    <property type="entry name" value="Lactamase_B_4"/>
    <property type="match status" value="1"/>
</dbReference>
<dbReference type="RefSeq" id="XP_040719973.1">
    <property type="nucleotide sequence ID" value="XM_040855253.1"/>
</dbReference>
<comment type="catalytic activity">
    <reaction evidence="1">
        <text>Endonucleolytic cleavage of RNA, removing extra 3' nucleotides from tRNA precursor, generating 3' termini of tRNAs. A 3'-hydroxy group is left at the tRNA terminus and a 5'-phosphoryl group is left at the trailer molecule.</text>
        <dbReference type="EC" id="3.1.26.11"/>
    </reaction>
</comment>
<dbReference type="EC" id="3.1.26.11" evidence="4"/>
<dbReference type="STRING" id="1141098.A0A1Y2EEL5"/>
<dbReference type="SUPFAM" id="SSF56281">
    <property type="entry name" value="Metallo-hydrolase/oxidoreductase"/>
    <property type="match status" value="2"/>
</dbReference>
<evidence type="ECO:0000256" key="9">
    <source>
        <dbReference type="ARBA" id="ARBA00022801"/>
    </source>
</evidence>
<comment type="similarity">
    <text evidence="3">Belongs to the RNase Z family.</text>
</comment>
<evidence type="ECO:0000256" key="7">
    <source>
        <dbReference type="ARBA" id="ARBA00022723"/>
    </source>
</evidence>
<reference evidence="13 14" key="1">
    <citation type="submission" date="2016-07" db="EMBL/GenBank/DDBJ databases">
        <title>Pervasive Adenine N6-methylation of Active Genes in Fungi.</title>
        <authorList>
            <consortium name="DOE Joint Genome Institute"/>
            <person name="Mondo S.J."/>
            <person name="Dannebaum R.O."/>
            <person name="Kuo R.C."/>
            <person name="Labutti K."/>
            <person name="Haridas S."/>
            <person name="Kuo A."/>
            <person name="Salamov A."/>
            <person name="Ahrendt S.R."/>
            <person name="Lipzen A."/>
            <person name="Sullivan W."/>
            <person name="Andreopoulos W.B."/>
            <person name="Clum A."/>
            <person name="Lindquist E."/>
            <person name="Daum C."/>
            <person name="Ramamoorthy G.K."/>
            <person name="Gryganskyi A."/>
            <person name="Culley D."/>
            <person name="Magnuson J.K."/>
            <person name="James T.Y."/>
            <person name="O'Malley M.A."/>
            <person name="Stajich J.E."/>
            <person name="Spatafora J.W."/>
            <person name="Visel A."/>
            <person name="Grigoriev I.V."/>
        </authorList>
    </citation>
    <scope>NUCLEOTIDE SEQUENCE [LARGE SCALE GENOMIC DNA]</scope>
    <source>
        <strain evidence="13 14">CBS 129021</strain>
    </source>
</reference>
<keyword evidence="8" id="KW-0255">Endonuclease</keyword>
<evidence type="ECO:0000256" key="3">
    <source>
        <dbReference type="ARBA" id="ARBA00007823"/>
    </source>
</evidence>
<keyword evidence="14" id="KW-1185">Reference proteome</keyword>
<dbReference type="GO" id="GO:0042781">
    <property type="term" value="F:3'-tRNA processing endoribonuclease activity"/>
    <property type="evidence" value="ECO:0007669"/>
    <property type="project" value="UniProtKB-EC"/>
</dbReference>
<dbReference type="GO" id="GO:0046872">
    <property type="term" value="F:metal ion binding"/>
    <property type="evidence" value="ECO:0007669"/>
    <property type="project" value="UniProtKB-KW"/>
</dbReference>
<evidence type="ECO:0000256" key="11">
    <source>
        <dbReference type="SAM" id="MobiDB-lite"/>
    </source>
</evidence>
<dbReference type="Pfam" id="PF12706">
    <property type="entry name" value="Lactamase_B_2"/>
    <property type="match status" value="1"/>
</dbReference>
<protein>
    <recommendedName>
        <fullName evidence="4">ribonuclease Z</fullName>
        <ecNumber evidence="4">3.1.26.11</ecNumber>
    </recommendedName>
</protein>
<dbReference type="PANTHER" id="PTHR12553">
    <property type="entry name" value="ZINC PHOSPHODIESTERASE ELAC PROTEIN 2"/>
    <property type="match status" value="1"/>
</dbReference>
<dbReference type="InParanoid" id="A0A1Y2EEL5"/>
<evidence type="ECO:0000313" key="13">
    <source>
        <dbReference type="EMBL" id="ORY70023.1"/>
    </source>
</evidence>
<dbReference type="GO" id="GO:0005739">
    <property type="term" value="C:mitochondrion"/>
    <property type="evidence" value="ECO:0007669"/>
    <property type="project" value="TreeGrafter"/>
</dbReference>
<dbReference type="PANTHER" id="PTHR12553:SF49">
    <property type="entry name" value="ZINC PHOSPHODIESTERASE ELAC PROTEIN 2"/>
    <property type="match status" value="1"/>
</dbReference>
<dbReference type="SMART" id="SM00849">
    <property type="entry name" value="Lactamase_B"/>
    <property type="match status" value="1"/>
</dbReference>
<dbReference type="InterPro" id="IPR036866">
    <property type="entry name" value="RibonucZ/Hydroxyglut_hydro"/>
</dbReference>
<proteinExistence type="inferred from homology"/>
<dbReference type="InterPro" id="IPR047151">
    <property type="entry name" value="RNZ2-like"/>
</dbReference>
<feature type="region of interest" description="Disordered" evidence="11">
    <location>
        <begin position="175"/>
        <end position="197"/>
    </location>
</feature>
<keyword evidence="9" id="KW-0378">Hydrolase</keyword>
<keyword evidence="5" id="KW-0819">tRNA processing</keyword>
<evidence type="ECO:0000256" key="10">
    <source>
        <dbReference type="ARBA" id="ARBA00022833"/>
    </source>
</evidence>